<organism evidence="3 4">
    <name type="scientific">Paenarthrobacter histidinolovorans</name>
    <dbReference type="NCBI Taxonomy" id="43664"/>
    <lineage>
        <taxon>Bacteria</taxon>
        <taxon>Bacillati</taxon>
        <taxon>Actinomycetota</taxon>
        <taxon>Actinomycetes</taxon>
        <taxon>Micrococcales</taxon>
        <taxon>Micrococcaceae</taxon>
        <taxon>Paenarthrobacter</taxon>
    </lineage>
</organism>
<protein>
    <recommendedName>
        <fullName evidence="5">DUF3040 domain-containing protein</fullName>
    </recommendedName>
</protein>
<dbReference type="InterPro" id="IPR021401">
    <property type="entry name" value="DUF3040"/>
</dbReference>
<dbReference type="EMBL" id="JBIYEW010000003">
    <property type="protein sequence ID" value="MFK4639362.1"/>
    <property type="molecule type" value="Genomic_DNA"/>
</dbReference>
<dbReference type="Pfam" id="PF11239">
    <property type="entry name" value="DUF3040"/>
    <property type="match status" value="1"/>
</dbReference>
<feature type="region of interest" description="Disordered" evidence="1">
    <location>
        <begin position="90"/>
        <end position="109"/>
    </location>
</feature>
<keyword evidence="2" id="KW-0472">Membrane</keyword>
<keyword evidence="2" id="KW-0812">Transmembrane</keyword>
<feature type="transmembrane region" description="Helical" evidence="2">
    <location>
        <begin position="45"/>
        <end position="63"/>
    </location>
</feature>
<evidence type="ECO:0000313" key="3">
    <source>
        <dbReference type="EMBL" id="MFK4639362.1"/>
    </source>
</evidence>
<accession>A0ABW8N6Z9</accession>
<keyword evidence="2" id="KW-1133">Transmembrane helix</keyword>
<dbReference type="Proteomes" id="UP001620520">
    <property type="component" value="Unassembled WGS sequence"/>
</dbReference>
<evidence type="ECO:0000313" key="4">
    <source>
        <dbReference type="Proteomes" id="UP001620520"/>
    </source>
</evidence>
<evidence type="ECO:0000256" key="1">
    <source>
        <dbReference type="SAM" id="MobiDB-lite"/>
    </source>
</evidence>
<reference evidence="3 4" key="1">
    <citation type="submission" date="2024-10" db="EMBL/GenBank/DDBJ databases">
        <title>Novel secondary metabolite-producing bacteria for plant disease control.</title>
        <authorList>
            <person name="Chevrette M."/>
        </authorList>
    </citation>
    <scope>NUCLEOTIDE SEQUENCE [LARGE SCALE GENOMIC DNA]</scope>
    <source>
        <strain evidence="3 4">J30 TE3557</strain>
    </source>
</reference>
<keyword evidence="4" id="KW-1185">Reference proteome</keyword>
<gene>
    <name evidence="3" type="ORF">ABIA52_002251</name>
</gene>
<proteinExistence type="predicted"/>
<dbReference type="RefSeq" id="WP_404594437.1">
    <property type="nucleotide sequence ID" value="NZ_JBIYEW010000003.1"/>
</dbReference>
<sequence length="109" mass="11831">MALSEFERLELEKISKALQEDDPRLAALMSLDNLNRRRWKGIKRGVLAALGGLGLLLVSFPLGSLALGVLGFLTMGAGTYWATIFIGDRPLSGKPHGGTNAHEKNREQS</sequence>
<evidence type="ECO:0000256" key="2">
    <source>
        <dbReference type="SAM" id="Phobius"/>
    </source>
</evidence>
<evidence type="ECO:0008006" key="5">
    <source>
        <dbReference type="Google" id="ProtNLM"/>
    </source>
</evidence>
<name>A0ABW8N6Z9_9MICC</name>
<comment type="caution">
    <text evidence="3">The sequence shown here is derived from an EMBL/GenBank/DDBJ whole genome shotgun (WGS) entry which is preliminary data.</text>
</comment>